<name>A0ABZ1UEQ9_9BURK</name>
<keyword evidence="1" id="KW-0378">Hydrolase</keyword>
<dbReference type="GO" id="GO:0016787">
    <property type="term" value="F:hydrolase activity"/>
    <property type="evidence" value="ECO:0007669"/>
    <property type="project" value="UniProtKB-KW"/>
</dbReference>
<gene>
    <name evidence="1" type="ORF">E7V67_016240</name>
</gene>
<evidence type="ECO:0000313" key="1">
    <source>
        <dbReference type="EMBL" id="WUR11261.1"/>
    </source>
</evidence>
<evidence type="ECO:0000313" key="2">
    <source>
        <dbReference type="Proteomes" id="UP000321323"/>
    </source>
</evidence>
<dbReference type="Proteomes" id="UP000321323">
    <property type="component" value="Chromosome"/>
</dbReference>
<accession>A0ABZ1UEQ9</accession>
<organism evidence="1 2">
    <name type="scientific">[Empedobacter] haloabium</name>
    <dbReference type="NCBI Taxonomy" id="592317"/>
    <lineage>
        <taxon>Bacteria</taxon>
        <taxon>Pseudomonadati</taxon>
        <taxon>Pseudomonadota</taxon>
        <taxon>Betaproteobacteria</taxon>
        <taxon>Burkholderiales</taxon>
        <taxon>Oxalobacteraceae</taxon>
        <taxon>Telluria group</taxon>
        <taxon>Telluria group incertae sedis</taxon>
    </lineage>
</organism>
<sequence length="384" mass="42309">MKIKNMTEFGIEISGGCKLTAAMALAGALSALSGCAGKHVIPDKNYVTSSDGAIKVAFDQDGNIYPRTIDVEDWTARTHPFYEPVFGSAFQLAKPYVPAEGKYVERGLRAATYEKLERMLNTSLKDDGTLIILIHGFNNDNEEANANFSLMKSFLAPSVRQRSAVLEVFWDGLEERRDFYIASPFNFWPDALTYSNLAGTHGLRELLRRVKKNVDVRVVTHSRGVAVIMAALAQPVFGERIVGGDDPPLKNPHIKSMKIASFAPAIGPGHLVRDINEQLIHHPVDLFLGFNRGDIITGKLFLVPASFWGTTTLGSDLPYVKRVIATPRDNLKVRAFQFRHGGRHDFPSYAGGVNVPVIRCMYSLMGIGEPAPCDKNDEITATTE</sequence>
<dbReference type="EMBL" id="CP136508">
    <property type="protein sequence ID" value="WUR11261.1"/>
    <property type="molecule type" value="Genomic_DNA"/>
</dbReference>
<proteinExistence type="predicted"/>
<dbReference type="Pfam" id="PF05990">
    <property type="entry name" value="DUF900"/>
    <property type="match status" value="1"/>
</dbReference>
<dbReference type="PROSITE" id="PS51257">
    <property type="entry name" value="PROKAR_LIPOPROTEIN"/>
    <property type="match status" value="1"/>
</dbReference>
<reference evidence="1 2" key="1">
    <citation type="journal article" date="2019" name="Int. J. Syst. Evol. Microbiol.">
        <title>The Draft Whole-Genome Sequence of the Antibiotic Producer Empedobacter haloabium ATCC 31962 Provides Indications for Its Taxonomic Reclassification.</title>
        <authorList>
            <person name="Miess H."/>
            <person name="Arlt P."/>
            <person name="Apel A.K."/>
            <person name="Weber T."/>
            <person name="Nieselt K."/>
            <person name="Hanssen F."/>
            <person name="Czemmel S."/>
            <person name="Nahnsen S."/>
            <person name="Gross H."/>
        </authorList>
    </citation>
    <scope>NUCLEOTIDE SEQUENCE [LARGE SCALE GENOMIC DNA]</scope>
    <source>
        <strain evidence="1 2">ATCC 31962</strain>
    </source>
</reference>
<protein>
    <submittedName>
        <fullName evidence="1">Alpha/beta hydrolase</fullName>
    </submittedName>
</protein>
<keyword evidence="2" id="KW-1185">Reference proteome</keyword>
<dbReference type="InterPro" id="IPR010297">
    <property type="entry name" value="DUF900_hydrolase"/>
</dbReference>